<dbReference type="PANTHER" id="PTHR12353:SF7">
    <property type="entry name" value="DISKS LARGE-ASSOCIATED PROTEIN 1"/>
    <property type="match status" value="1"/>
</dbReference>
<feature type="region of interest" description="Disordered" evidence="2">
    <location>
        <begin position="47"/>
        <end position="67"/>
    </location>
</feature>
<dbReference type="GeneID" id="110134229"/>
<dbReference type="GO" id="GO:0098978">
    <property type="term" value="C:glutamatergic synapse"/>
    <property type="evidence" value="ECO:0007669"/>
    <property type="project" value="TreeGrafter"/>
</dbReference>
<reference evidence="3" key="1">
    <citation type="journal article" date="2022" name="J. Hered.">
        <title>A De Novo Chromosome-Level Genome Assembly of the White-Tailed Deer, Odocoileus Virginianus.</title>
        <authorList>
            <person name="London E.W."/>
            <person name="Roca A.L."/>
            <person name="Novakofski J.E."/>
            <person name="Mateus-Pinilla N.E."/>
        </authorList>
    </citation>
    <scope>NUCLEOTIDE SEQUENCE [LARGE SCALE GENOMIC DNA]</scope>
</reference>
<dbReference type="RefSeq" id="XP_020744253.1">
    <property type="nucleotide sequence ID" value="XM_020888594.2"/>
</dbReference>
<dbReference type="AlphaFoldDB" id="A0A6J0X2X9"/>
<feature type="region of interest" description="Disordered" evidence="2">
    <location>
        <begin position="607"/>
        <end position="673"/>
    </location>
</feature>
<evidence type="ECO:0000256" key="1">
    <source>
        <dbReference type="ARBA" id="ARBA00008839"/>
    </source>
</evidence>
<protein>
    <submittedName>
        <fullName evidence="4">Disks large-associated protein 1 isoform X9</fullName>
    </submittedName>
</protein>
<feature type="compositionally biased region" description="Basic and acidic residues" evidence="2">
    <location>
        <begin position="611"/>
        <end position="620"/>
    </location>
</feature>
<dbReference type="GO" id="GO:0023052">
    <property type="term" value="P:signaling"/>
    <property type="evidence" value="ECO:0007669"/>
    <property type="project" value="InterPro"/>
</dbReference>
<dbReference type="PANTHER" id="PTHR12353">
    <property type="entry name" value="DISKS LARGE-ASSOCIATED PROTEIN DAP SAP90/PSD-95-ASSOCIATED PROTEIN"/>
    <property type="match status" value="1"/>
</dbReference>
<sequence length="685" mass="76040">MNLLFHKDILFGISANKVPQDEWTGYTPRGKDDEIPCRRMRSGSYIKAMGDEDSGDSDTSPKPSPKVAARRESYLKATQPSLTELTTLKISNEHSPKLQIRSHSYLRAVSEVSINRSLDSLDPAGLLTSPKFRSRNESYMRAMSTISQVSEMEVNGQFESVCESVFSELESQAVEALDLPMPGCFRMRSHSYVRAIEKGCSQDDECVSLRSSSPPRTTTTVRTIQSSTGVIKLSSAVEVSSCITTYKKTPPPVPPRTTTKPFISITAQSSTESAQDAYMDGQGQRGDIISQSGLSNSTESLDSMKALTAAIEAANAQIHGPASQHMGNNAATVTTTTALATVTAEDRKKDHFKKNRCLSIGIQVDDAEEPDKTGGNKAPSKFQSVGVQVEEEKCFRRFTRSNSVTTAVQADLDFHDNLENSLESIEDNSCPGPVARQFSRDASTSTVSIQGSGNHYHACAVDEDFDADFDPSILPPPDPWIDSITEDPLEAVQRSVCHRDGHWFLKLLQAERDRMEGWCQQMEREERENSLPEEILGKIRTAVGSAQLLMAQKFYQFRELCEENLNPNAHPRPTSQDLAGFWDMLQLSIENISMKFDELHQLKANNWKQMDPLDKKERRAPPPVPKKPAKGPAPLIRERSLESSQRQEARKRLMAAKRAASVRQNSATESAESIEIYIPEAQTRL</sequence>
<dbReference type="InterPro" id="IPR005026">
    <property type="entry name" value="SAPAP"/>
</dbReference>
<name>A0A6J0X2X9_ODOVR</name>
<dbReference type="Proteomes" id="UP001652640">
    <property type="component" value="Chromosome 22"/>
</dbReference>
<comment type="similarity">
    <text evidence="1">Belongs to the SAPAP family.</text>
</comment>
<reference evidence="4" key="2">
    <citation type="submission" date="2025-08" db="UniProtKB">
        <authorList>
            <consortium name="RefSeq"/>
        </authorList>
    </citation>
    <scope>IDENTIFICATION</scope>
    <source>
        <tissue evidence="4">Tongue muscle</tissue>
    </source>
</reference>
<organism evidence="3 4">
    <name type="scientific">Odocoileus virginianus</name>
    <name type="common">White-tailed deer</name>
    <dbReference type="NCBI Taxonomy" id="9874"/>
    <lineage>
        <taxon>Eukaryota</taxon>
        <taxon>Metazoa</taxon>
        <taxon>Chordata</taxon>
        <taxon>Craniata</taxon>
        <taxon>Vertebrata</taxon>
        <taxon>Euteleostomi</taxon>
        <taxon>Mammalia</taxon>
        <taxon>Eutheria</taxon>
        <taxon>Laurasiatheria</taxon>
        <taxon>Artiodactyla</taxon>
        <taxon>Ruminantia</taxon>
        <taxon>Pecora</taxon>
        <taxon>Cervidae</taxon>
        <taxon>Odocoileinae</taxon>
        <taxon>Odocoileus</taxon>
    </lineage>
</organism>
<accession>A0A6J0X2X9</accession>
<keyword evidence="3" id="KW-1185">Reference proteome</keyword>
<dbReference type="GO" id="GO:0099572">
    <property type="term" value="C:postsynaptic specialization"/>
    <property type="evidence" value="ECO:0007669"/>
    <property type="project" value="TreeGrafter"/>
</dbReference>
<feature type="compositionally biased region" description="Basic and acidic residues" evidence="2">
    <location>
        <begin position="636"/>
        <end position="651"/>
    </location>
</feature>
<evidence type="ECO:0000256" key="2">
    <source>
        <dbReference type="SAM" id="MobiDB-lite"/>
    </source>
</evidence>
<feature type="compositionally biased region" description="Polar residues" evidence="2">
    <location>
        <begin position="662"/>
        <end position="671"/>
    </location>
</feature>
<proteinExistence type="inferred from homology"/>
<evidence type="ECO:0000313" key="3">
    <source>
        <dbReference type="Proteomes" id="UP001652640"/>
    </source>
</evidence>
<dbReference type="GO" id="GO:0060090">
    <property type="term" value="F:molecular adaptor activity"/>
    <property type="evidence" value="ECO:0007669"/>
    <property type="project" value="TreeGrafter"/>
</dbReference>
<evidence type="ECO:0000313" key="4">
    <source>
        <dbReference type="RefSeq" id="XP_020744253.1"/>
    </source>
</evidence>
<gene>
    <name evidence="4" type="primary">DLGAP1</name>
</gene>
<dbReference type="Pfam" id="PF03359">
    <property type="entry name" value="GKAP"/>
    <property type="match status" value="1"/>
</dbReference>